<keyword evidence="4" id="KW-1185">Reference proteome</keyword>
<name>A0ABR1Y4K0_9PEZI</name>
<feature type="compositionally biased region" description="Basic and acidic residues" evidence="1">
    <location>
        <begin position="1"/>
        <end position="13"/>
    </location>
</feature>
<evidence type="ECO:0000313" key="4">
    <source>
        <dbReference type="Proteomes" id="UP001456524"/>
    </source>
</evidence>
<dbReference type="InterPro" id="IPR046539">
    <property type="entry name" value="DUF6604"/>
</dbReference>
<sequence>MSSSKEQERDPEYRLSSTQVAWGPSGKARLEEATNTHHAQEEVDSKIEKPESESYERSMKGSRRSQKLDHRVFHLTNQGEFVKRLQIKPPEAIVDMLEYCISLRKKLNHHFENLAEDKIHPSIMLEEHRVANTKHKFLIIILEELLSMLVPQPNNNPVDPDQVLRQEIVGRMCNVLKAMYKMTEGVMNAWERYCSNQLSLFQATLVTHAAVERSQVLEKNFRDGQNHKEQQFVQQHFADYDPKRLMDTKANPWLDLDWDVRVLVDGRLLPKSDTFGKSMEILHFPTIYILSNFQNYPGELSKTEIATREKNMKLKSQYRDQIKIIWKFLHEILFIHKHQLGGDQQATVFGTLQGLPGEAEDNKIFLPADIFSKALSDVIKKPGEISMSTSYAIQLLAKICLRFQALSESSADPKSFSFRQDTTNKARNAYNDQNLNVLKNQLEPLRRRVYSSYQDESLF</sequence>
<feature type="domain" description="DUF6604" evidence="2">
    <location>
        <begin position="42"/>
        <end position="155"/>
    </location>
</feature>
<proteinExistence type="predicted"/>
<dbReference type="EMBL" id="JBBWUH010000002">
    <property type="protein sequence ID" value="KAK8175963.1"/>
    <property type="molecule type" value="Genomic_DNA"/>
</dbReference>
<gene>
    <name evidence="3" type="ORF">IWX90DRAFT_412455</name>
</gene>
<dbReference type="Pfam" id="PF20253">
    <property type="entry name" value="DUF6604"/>
    <property type="match status" value="1"/>
</dbReference>
<protein>
    <recommendedName>
        <fullName evidence="2">DUF6604 domain-containing protein</fullName>
    </recommendedName>
</protein>
<evidence type="ECO:0000313" key="3">
    <source>
        <dbReference type="EMBL" id="KAK8175963.1"/>
    </source>
</evidence>
<feature type="compositionally biased region" description="Basic and acidic residues" evidence="1">
    <location>
        <begin position="28"/>
        <end position="59"/>
    </location>
</feature>
<comment type="caution">
    <text evidence="3">The sequence shown here is derived from an EMBL/GenBank/DDBJ whole genome shotgun (WGS) entry which is preliminary data.</text>
</comment>
<organism evidence="3 4">
    <name type="scientific">Phyllosticta citrichinensis</name>
    <dbReference type="NCBI Taxonomy" id="1130410"/>
    <lineage>
        <taxon>Eukaryota</taxon>
        <taxon>Fungi</taxon>
        <taxon>Dikarya</taxon>
        <taxon>Ascomycota</taxon>
        <taxon>Pezizomycotina</taxon>
        <taxon>Dothideomycetes</taxon>
        <taxon>Dothideomycetes incertae sedis</taxon>
        <taxon>Botryosphaeriales</taxon>
        <taxon>Phyllostictaceae</taxon>
        <taxon>Phyllosticta</taxon>
    </lineage>
</organism>
<dbReference type="Proteomes" id="UP001456524">
    <property type="component" value="Unassembled WGS sequence"/>
</dbReference>
<accession>A0ABR1Y4K0</accession>
<reference evidence="3 4" key="1">
    <citation type="journal article" date="2022" name="G3 (Bethesda)">
        <title>Enemy or ally: a genomic approach to elucidate the lifestyle of Phyllosticta citrichinaensis.</title>
        <authorList>
            <person name="Buijs V.A."/>
            <person name="Groenewald J.Z."/>
            <person name="Haridas S."/>
            <person name="LaButti K.M."/>
            <person name="Lipzen A."/>
            <person name="Martin F.M."/>
            <person name="Barry K."/>
            <person name="Grigoriev I.V."/>
            <person name="Crous P.W."/>
            <person name="Seidl M.F."/>
        </authorList>
    </citation>
    <scope>NUCLEOTIDE SEQUENCE [LARGE SCALE GENOMIC DNA]</scope>
    <source>
        <strain evidence="3 4">CBS 129764</strain>
    </source>
</reference>
<evidence type="ECO:0000256" key="1">
    <source>
        <dbReference type="SAM" id="MobiDB-lite"/>
    </source>
</evidence>
<evidence type="ECO:0000259" key="2">
    <source>
        <dbReference type="Pfam" id="PF20253"/>
    </source>
</evidence>
<feature type="region of interest" description="Disordered" evidence="1">
    <location>
        <begin position="1"/>
        <end position="67"/>
    </location>
</feature>